<dbReference type="PROSITE" id="PS51721">
    <property type="entry name" value="G_CP"/>
    <property type="match status" value="1"/>
</dbReference>
<sequence length="289" mass="32344">MQELQWFPGHMAKTRRLIEDNLKMIDVVVEILDSRIPYSGRNPYFNDIIKNKPRLVVMNKTDLSDERLTREWTEWYKSQGVGVIPISCTTGSGVNKITDAARALIQDKIDRDAERGRKRTLKIMMVGIPNVGKSSLINRLAGKASAKTGDRPGVTTGKQWIRLRGDVELLDTPGILAPKFENQEVAKRLAYTGAIKDEIMDTELLAYALCGYLGKSYPKELCARYKLDNIEGLEGHEILEKIARKRGFVISGGEADTERAANVVLDEFRAARIGRITLERPGDIEAAEA</sequence>
<comment type="caution">
    <text evidence="7">The sequence shown here is derived from an EMBL/GenBank/DDBJ whole genome shotgun (WGS) entry which is preliminary data.</text>
</comment>
<comment type="function">
    <text evidence="4">Required for a late step of 50S ribosomal subunit assembly. Has GTPase activity.</text>
</comment>
<dbReference type="InterPro" id="IPR016478">
    <property type="entry name" value="GTPase_MTG1"/>
</dbReference>
<dbReference type="InterPro" id="IPR030378">
    <property type="entry name" value="G_CP_dom"/>
</dbReference>
<dbReference type="NCBIfam" id="TIGR03596">
    <property type="entry name" value="GTPase_YlqF"/>
    <property type="match status" value="1"/>
</dbReference>
<evidence type="ECO:0000256" key="5">
    <source>
        <dbReference type="PIRSR" id="PIRSR006230-1"/>
    </source>
</evidence>
<dbReference type="GO" id="GO:0006412">
    <property type="term" value="P:translation"/>
    <property type="evidence" value="ECO:0007669"/>
    <property type="project" value="TreeGrafter"/>
</dbReference>
<evidence type="ECO:0000313" key="8">
    <source>
        <dbReference type="Proteomes" id="UP000824165"/>
    </source>
</evidence>
<dbReference type="GO" id="GO:0003924">
    <property type="term" value="F:GTPase activity"/>
    <property type="evidence" value="ECO:0007669"/>
    <property type="project" value="TreeGrafter"/>
</dbReference>
<dbReference type="AlphaFoldDB" id="A0A9D1H3R5"/>
<evidence type="ECO:0000259" key="6">
    <source>
        <dbReference type="PROSITE" id="PS51721"/>
    </source>
</evidence>
<dbReference type="PRINTS" id="PR00326">
    <property type="entry name" value="GTP1OBG"/>
</dbReference>
<dbReference type="GO" id="GO:0005737">
    <property type="term" value="C:cytoplasm"/>
    <property type="evidence" value="ECO:0007669"/>
    <property type="project" value="UniProtKB-SubCell"/>
</dbReference>
<evidence type="ECO:0000256" key="1">
    <source>
        <dbReference type="ARBA" id="ARBA00014898"/>
    </source>
</evidence>
<dbReference type="FunFam" id="3.40.50.300:FF:000590">
    <property type="entry name" value="Ribosome biogenesis GTPase A"/>
    <property type="match status" value="1"/>
</dbReference>
<evidence type="ECO:0000256" key="3">
    <source>
        <dbReference type="ARBA" id="ARBA00023134"/>
    </source>
</evidence>
<dbReference type="InterPro" id="IPR027417">
    <property type="entry name" value="P-loop_NTPase"/>
</dbReference>
<reference evidence="7" key="1">
    <citation type="submission" date="2020-10" db="EMBL/GenBank/DDBJ databases">
        <authorList>
            <person name="Gilroy R."/>
        </authorList>
    </citation>
    <scope>NUCLEOTIDE SEQUENCE</scope>
    <source>
        <strain evidence="7">CHK181-108</strain>
    </source>
</reference>
<protein>
    <recommendedName>
        <fullName evidence="1 4">Ribosome biogenesis GTPase A</fullName>
    </recommendedName>
</protein>
<organism evidence="7 8">
    <name type="scientific">Candidatus Ornithomonoglobus intestinigallinarum</name>
    <dbReference type="NCBI Taxonomy" id="2840894"/>
    <lineage>
        <taxon>Bacteria</taxon>
        <taxon>Bacillati</taxon>
        <taxon>Bacillota</taxon>
        <taxon>Clostridia</taxon>
        <taxon>Candidatus Ornithomonoglobus</taxon>
    </lineage>
</organism>
<dbReference type="Gene3D" id="1.10.1580.10">
    <property type="match status" value="1"/>
</dbReference>
<dbReference type="EMBL" id="DVLU01000073">
    <property type="protein sequence ID" value="HIT85718.1"/>
    <property type="molecule type" value="Genomic_DNA"/>
</dbReference>
<dbReference type="InterPro" id="IPR023179">
    <property type="entry name" value="GTP-bd_ortho_bundle_sf"/>
</dbReference>
<feature type="domain" description="CP-type G" evidence="6">
    <location>
        <begin position="14"/>
        <end position="178"/>
    </location>
</feature>
<dbReference type="GO" id="GO:0005525">
    <property type="term" value="F:GTP binding"/>
    <property type="evidence" value="ECO:0007669"/>
    <property type="project" value="UniProtKB-KW"/>
</dbReference>
<keyword evidence="2 4" id="KW-0547">Nucleotide-binding</keyword>
<comment type="subcellular location">
    <subcellularLocation>
        <location evidence="4">Cytoplasm</location>
    </subcellularLocation>
</comment>
<dbReference type="PIRSF" id="PIRSF006230">
    <property type="entry name" value="MG442"/>
    <property type="match status" value="1"/>
</dbReference>
<accession>A0A9D1H3R5</accession>
<feature type="binding site" evidence="5">
    <location>
        <begin position="59"/>
        <end position="62"/>
    </location>
    <ligand>
        <name>GTP</name>
        <dbReference type="ChEBI" id="CHEBI:37565"/>
    </ligand>
</feature>
<reference evidence="7" key="2">
    <citation type="journal article" date="2021" name="PeerJ">
        <title>Extensive microbial diversity within the chicken gut microbiome revealed by metagenomics and culture.</title>
        <authorList>
            <person name="Gilroy R."/>
            <person name="Ravi A."/>
            <person name="Getino M."/>
            <person name="Pursley I."/>
            <person name="Horton D.L."/>
            <person name="Alikhan N.F."/>
            <person name="Baker D."/>
            <person name="Gharbi K."/>
            <person name="Hall N."/>
            <person name="Watson M."/>
            <person name="Adriaenssens E.M."/>
            <person name="Foster-Nyarko E."/>
            <person name="Jarju S."/>
            <person name="Secka A."/>
            <person name="Antonio M."/>
            <person name="Oren A."/>
            <person name="Chaudhuri R.R."/>
            <person name="La Ragione R."/>
            <person name="Hildebrand F."/>
            <person name="Pallen M.J."/>
        </authorList>
    </citation>
    <scope>NUCLEOTIDE SEQUENCE</scope>
    <source>
        <strain evidence="7">CHK181-108</strain>
    </source>
</reference>
<keyword evidence="3 4" id="KW-0342">GTP-binding</keyword>
<feature type="binding site" evidence="5">
    <location>
        <begin position="130"/>
        <end position="135"/>
    </location>
    <ligand>
        <name>GTP</name>
        <dbReference type="ChEBI" id="CHEBI:37565"/>
    </ligand>
</feature>
<keyword evidence="4" id="KW-0963">Cytoplasm</keyword>
<dbReference type="Pfam" id="PF01926">
    <property type="entry name" value="MMR_HSR1"/>
    <property type="match status" value="1"/>
</dbReference>
<comment type="similarity">
    <text evidence="4">Belongs to the TRAFAC class YlqF/YawG GTPase family. MTG1 subfamily.</text>
</comment>
<feature type="binding site" evidence="5">
    <location>
        <position position="174"/>
    </location>
    <ligand>
        <name>GTP</name>
        <dbReference type="ChEBI" id="CHEBI:37565"/>
    </ligand>
</feature>
<name>A0A9D1H3R5_9FIRM</name>
<evidence type="ECO:0000256" key="2">
    <source>
        <dbReference type="ARBA" id="ARBA00022741"/>
    </source>
</evidence>
<dbReference type="PANTHER" id="PTHR45782">
    <property type="entry name" value="MITOCHONDRIAL RIBOSOME-ASSOCIATED GTPASE 1"/>
    <property type="match status" value="1"/>
</dbReference>
<dbReference type="PANTHER" id="PTHR45782:SF4">
    <property type="entry name" value="MITOCHONDRIAL RIBOSOME-ASSOCIATED GTPASE 1"/>
    <property type="match status" value="1"/>
</dbReference>
<gene>
    <name evidence="7" type="primary">ylqF</name>
    <name evidence="7" type="ORF">IAA60_07430</name>
</gene>
<dbReference type="SUPFAM" id="SSF52540">
    <property type="entry name" value="P-loop containing nucleoside triphosphate hydrolases"/>
    <property type="match status" value="1"/>
</dbReference>
<dbReference type="InterPro" id="IPR006073">
    <property type="entry name" value="GTP-bd"/>
</dbReference>
<dbReference type="Proteomes" id="UP000824165">
    <property type="component" value="Unassembled WGS sequence"/>
</dbReference>
<evidence type="ECO:0000256" key="4">
    <source>
        <dbReference type="PIRNR" id="PIRNR006230"/>
    </source>
</evidence>
<proteinExistence type="inferred from homology"/>
<dbReference type="InterPro" id="IPR019991">
    <property type="entry name" value="GTP-bd_ribosome_bgen"/>
</dbReference>
<evidence type="ECO:0000313" key="7">
    <source>
        <dbReference type="EMBL" id="HIT85718.1"/>
    </source>
</evidence>
<dbReference type="CDD" id="cd01856">
    <property type="entry name" value="YlqF"/>
    <property type="match status" value="1"/>
</dbReference>
<dbReference type="Gene3D" id="3.40.50.300">
    <property type="entry name" value="P-loop containing nucleotide triphosphate hydrolases"/>
    <property type="match status" value="1"/>
</dbReference>